<keyword evidence="17" id="KW-1185">Reference proteome</keyword>
<comment type="similarity">
    <text evidence="2 13">Belongs to the GHMP kinase family. Homoserine kinase subfamily.</text>
</comment>
<comment type="function">
    <text evidence="12 13">Catalyzes the ATP-dependent phosphorylation of L-homoserine to L-homoserine phosphate.</text>
</comment>
<feature type="domain" description="GHMP kinase C-terminal" evidence="15">
    <location>
        <begin position="204"/>
        <end position="274"/>
    </location>
</feature>
<dbReference type="InterPro" id="IPR013750">
    <property type="entry name" value="GHMP_kinase_C_dom"/>
</dbReference>
<dbReference type="InterPro" id="IPR006204">
    <property type="entry name" value="GHMP_kinase_N_dom"/>
</dbReference>
<dbReference type="EMBL" id="CAJEWE010000010">
    <property type="protein sequence ID" value="CAD2076742.1"/>
    <property type="molecule type" value="Genomic_DNA"/>
</dbReference>
<keyword evidence="13" id="KW-0963">Cytoplasm</keyword>
<dbReference type="SUPFAM" id="SSF54211">
    <property type="entry name" value="Ribosomal protein S5 domain 2-like"/>
    <property type="match status" value="1"/>
</dbReference>
<protein>
    <recommendedName>
        <fullName evidence="4 13">Homoserine kinase</fullName>
        <shortName evidence="13">HK</shortName>
        <shortName evidence="13">HSK</shortName>
        <ecNumber evidence="3 13">2.7.1.39</ecNumber>
    </recommendedName>
</protein>
<keyword evidence="5 13" id="KW-0028">Amino-acid biosynthesis</keyword>
<dbReference type="Pfam" id="PF08544">
    <property type="entry name" value="GHMP_kinases_C"/>
    <property type="match status" value="1"/>
</dbReference>
<keyword evidence="9 13" id="KW-0418">Kinase</keyword>
<dbReference type="EC" id="2.7.1.39" evidence="3 13"/>
<dbReference type="InterPro" id="IPR006203">
    <property type="entry name" value="GHMP_knse_ATP-bd_CS"/>
</dbReference>
<dbReference type="GO" id="GO:0009088">
    <property type="term" value="P:threonine biosynthetic process"/>
    <property type="evidence" value="ECO:0007669"/>
    <property type="project" value="UniProtKB-UniRule"/>
</dbReference>
<dbReference type="InterPro" id="IPR036554">
    <property type="entry name" value="GHMP_kinase_C_sf"/>
</dbReference>
<evidence type="ECO:0000256" key="7">
    <source>
        <dbReference type="ARBA" id="ARBA00022697"/>
    </source>
</evidence>
<evidence type="ECO:0000256" key="2">
    <source>
        <dbReference type="ARBA" id="ARBA00007370"/>
    </source>
</evidence>
<keyword evidence="8 13" id="KW-0547">Nucleotide-binding</keyword>
<dbReference type="InterPro" id="IPR014721">
    <property type="entry name" value="Ribsml_uS5_D2-typ_fold_subgr"/>
</dbReference>
<dbReference type="Pfam" id="PF00288">
    <property type="entry name" value="GHMP_kinases_N"/>
    <property type="match status" value="1"/>
</dbReference>
<dbReference type="AlphaFoldDB" id="A0A6V7RHX9"/>
<dbReference type="GO" id="GO:0005524">
    <property type="term" value="F:ATP binding"/>
    <property type="evidence" value="ECO:0007669"/>
    <property type="project" value="UniProtKB-UniRule"/>
</dbReference>
<gene>
    <name evidence="13 16" type="primary">thrB</name>
    <name evidence="16" type="ORF">JEOSCH030_01137</name>
</gene>
<comment type="pathway">
    <text evidence="1 13">Amino-acid biosynthesis; L-threonine biosynthesis; L-threonine from L-aspartate: step 4/5.</text>
</comment>
<keyword evidence="7 13" id="KW-0791">Threonine biosynthesis</keyword>
<evidence type="ECO:0000259" key="15">
    <source>
        <dbReference type="Pfam" id="PF08544"/>
    </source>
</evidence>
<dbReference type="PROSITE" id="PS00627">
    <property type="entry name" value="GHMP_KINASES_ATP"/>
    <property type="match status" value="1"/>
</dbReference>
<dbReference type="PANTHER" id="PTHR20861:SF1">
    <property type="entry name" value="HOMOSERINE KINASE"/>
    <property type="match status" value="1"/>
</dbReference>
<dbReference type="PIRSF" id="PIRSF000676">
    <property type="entry name" value="Homoser_kin"/>
    <property type="match status" value="1"/>
</dbReference>
<dbReference type="InterPro" id="IPR020568">
    <property type="entry name" value="Ribosomal_Su5_D2-typ_SF"/>
</dbReference>
<accession>A0A6V7RHX9</accession>
<feature type="domain" description="GHMP kinase N-terminal" evidence="14">
    <location>
        <begin position="56"/>
        <end position="138"/>
    </location>
</feature>
<dbReference type="PANTHER" id="PTHR20861">
    <property type="entry name" value="HOMOSERINE/4-DIPHOSPHOCYTIDYL-2-C-METHYL-D-ERYTHRITOL KINASE"/>
    <property type="match status" value="1"/>
</dbReference>
<dbReference type="UniPathway" id="UPA00050">
    <property type="reaction ID" value="UER00064"/>
</dbReference>
<evidence type="ECO:0000256" key="8">
    <source>
        <dbReference type="ARBA" id="ARBA00022741"/>
    </source>
</evidence>
<evidence type="ECO:0000256" key="5">
    <source>
        <dbReference type="ARBA" id="ARBA00022605"/>
    </source>
</evidence>
<reference evidence="16 17" key="1">
    <citation type="submission" date="2020-07" db="EMBL/GenBank/DDBJ databases">
        <authorList>
            <person name="Criscuolo A."/>
        </authorList>
    </citation>
    <scope>NUCLEOTIDE SEQUENCE [LARGE SCALE GENOMIC DNA]</scope>
    <source>
        <strain evidence="17">CIP 111030</strain>
    </source>
</reference>
<dbReference type="RefSeq" id="WP_186087438.1">
    <property type="nucleotide sequence ID" value="NZ_BMDB01000001.1"/>
</dbReference>
<dbReference type="PRINTS" id="PR00958">
    <property type="entry name" value="HOMSERKINASE"/>
</dbReference>
<evidence type="ECO:0000256" key="9">
    <source>
        <dbReference type="ARBA" id="ARBA00022777"/>
    </source>
</evidence>
<evidence type="ECO:0000256" key="3">
    <source>
        <dbReference type="ARBA" id="ARBA00012078"/>
    </source>
</evidence>
<evidence type="ECO:0000256" key="4">
    <source>
        <dbReference type="ARBA" id="ARBA00017858"/>
    </source>
</evidence>
<dbReference type="Proteomes" id="UP000521032">
    <property type="component" value="Unassembled WGS sequence"/>
</dbReference>
<proteinExistence type="inferred from homology"/>
<dbReference type="Gene3D" id="3.30.70.890">
    <property type="entry name" value="GHMP kinase, C-terminal domain"/>
    <property type="match status" value="1"/>
</dbReference>
<evidence type="ECO:0000256" key="12">
    <source>
        <dbReference type="ARBA" id="ARBA00049954"/>
    </source>
</evidence>
<keyword evidence="6 13" id="KW-0808">Transferase</keyword>
<dbReference type="Gene3D" id="3.30.230.10">
    <property type="match status" value="1"/>
</dbReference>
<organism evidence="16 17">
    <name type="scientific">Phocicoccus schoeneichii</name>
    <dbReference type="NCBI Taxonomy" id="1812261"/>
    <lineage>
        <taxon>Bacteria</taxon>
        <taxon>Bacillati</taxon>
        <taxon>Bacillota</taxon>
        <taxon>Bacilli</taxon>
        <taxon>Bacillales</taxon>
        <taxon>Salinicoccaceae</taxon>
        <taxon>Phocicoccus</taxon>
    </lineage>
</organism>
<dbReference type="NCBIfam" id="TIGR00191">
    <property type="entry name" value="thrB"/>
    <property type="match status" value="1"/>
</dbReference>
<feature type="binding site" evidence="13">
    <location>
        <begin position="85"/>
        <end position="95"/>
    </location>
    <ligand>
        <name>ATP</name>
        <dbReference type="ChEBI" id="CHEBI:30616"/>
    </ligand>
</feature>
<evidence type="ECO:0000313" key="16">
    <source>
        <dbReference type="EMBL" id="CAD2076742.1"/>
    </source>
</evidence>
<evidence type="ECO:0000256" key="10">
    <source>
        <dbReference type="ARBA" id="ARBA00022840"/>
    </source>
</evidence>
<sequence>MFEFKVPATSANLGLGFDSIGMAFSKFLYIKSVESESFKVIHESKENFILPMDESNLIIKTAIDVAKKFNKVMPKIQVTTINEIPLSRGLGSSSSAIIAGIELANFYCDLKLKDYDKILIGSEIEGHPDNIGPCVTGGLFIGSYDDGVLTYYHSPYHHFSYIVSIPNYKIQTVEARSVLPDSYKKQDAVLHNASANVFVAGLLNGDQNIIRKTIINDRFHESYRSDLIKEFKEIKEIAKKSGAIGTVMSGAGPTVLTITENGHVSAVLNALKNNIECDHEEIFVYNK</sequence>
<dbReference type="HAMAP" id="MF_00384">
    <property type="entry name" value="Homoser_kinase"/>
    <property type="match status" value="1"/>
</dbReference>
<evidence type="ECO:0000259" key="14">
    <source>
        <dbReference type="Pfam" id="PF00288"/>
    </source>
</evidence>
<dbReference type="GO" id="GO:0004413">
    <property type="term" value="F:homoserine kinase activity"/>
    <property type="evidence" value="ECO:0007669"/>
    <property type="project" value="UniProtKB-UniRule"/>
</dbReference>
<evidence type="ECO:0000256" key="6">
    <source>
        <dbReference type="ARBA" id="ARBA00022679"/>
    </source>
</evidence>
<dbReference type="SUPFAM" id="SSF55060">
    <property type="entry name" value="GHMP Kinase, C-terminal domain"/>
    <property type="match status" value="1"/>
</dbReference>
<comment type="caution">
    <text evidence="16">The sequence shown here is derived from an EMBL/GenBank/DDBJ whole genome shotgun (WGS) entry which is preliminary data.</text>
</comment>
<comment type="subcellular location">
    <subcellularLocation>
        <location evidence="13">Cytoplasm</location>
    </subcellularLocation>
</comment>
<name>A0A6V7RHX9_9BACL</name>
<dbReference type="GO" id="GO:0005737">
    <property type="term" value="C:cytoplasm"/>
    <property type="evidence" value="ECO:0007669"/>
    <property type="project" value="UniProtKB-SubCell"/>
</dbReference>
<keyword evidence="10 13" id="KW-0067">ATP-binding</keyword>
<evidence type="ECO:0000256" key="13">
    <source>
        <dbReference type="HAMAP-Rule" id="MF_00384"/>
    </source>
</evidence>
<evidence type="ECO:0000256" key="1">
    <source>
        <dbReference type="ARBA" id="ARBA00005015"/>
    </source>
</evidence>
<dbReference type="InterPro" id="IPR000870">
    <property type="entry name" value="Homoserine_kinase"/>
</dbReference>
<evidence type="ECO:0000313" key="17">
    <source>
        <dbReference type="Proteomes" id="UP000521032"/>
    </source>
</evidence>
<evidence type="ECO:0000256" key="11">
    <source>
        <dbReference type="ARBA" id="ARBA00049375"/>
    </source>
</evidence>
<comment type="catalytic activity">
    <reaction evidence="11 13">
        <text>L-homoserine + ATP = O-phospho-L-homoserine + ADP + H(+)</text>
        <dbReference type="Rhea" id="RHEA:13985"/>
        <dbReference type="ChEBI" id="CHEBI:15378"/>
        <dbReference type="ChEBI" id="CHEBI:30616"/>
        <dbReference type="ChEBI" id="CHEBI:57476"/>
        <dbReference type="ChEBI" id="CHEBI:57590"/>
        <dbReference type="ChEBI" id="CHEBI:456216"/>
        <dbReference type="EC" id="2.7.1.39"/>
    </reaction>
</comment>